<keyword evidence="2" id="KW-1185">Reference proteome</keyword>
<name>A0A9P5Y1H5_9AGAR</name>
<dbReference type="AlphaFoldDB" id="A0A9P5Y1H5"/>
<accession>A0A9P5Y1H5</accession>
<dbReference type="EMBL" id="MU150296">
    <property type="protein sequence ID" value="KAF9460605.1"/>
    <property type="molecule type" value="Genomic_DNA"/>
</dbReference>
<comment type="caution">
    <text evidence="1">The sequence shown here is derived from an EMBL/GenBank/DDBJ whole genome shotgun (WGS) entry which is preliminary data.</text>
</comment>
<dbReference type="Proteomes" id="UP000807353">
    <property type="component" value="Unassembled WGS sequence"/>
</dbReference>
<evidence type="ECO:0000313" key="1">
    <source>
        <dbReference type="EMBL" id="KAF9460605.1"/>
    </source>
</evidence>
<sequence length="183" mass="20513">MSPLFTSNVSKIPHELLAKIFKFSVMSPIIISSTVKNKNMPLPLLLVCKQWSHVVTASPESWTNISVDYEDQPWVSTSRIGDPQRTTKNACKALLRSGSTPLALAIHSHRFNAEAQTSLVNLIILHSHRLKYLKLVLCEQTLCNQAPLDFNRLAFLSISCWLWNLVTMIGCQSHSNSLESLKA</sequence>
<protein>
    <recommendedName>
        <fullName evidence="3">F-box domain-containing protein</fullName>
    </recommendedName>
</protein>
<organism evidence="1 2">
    <name type="scientific">Collybia nuda</name>
    <dbReference type="NCBI Taxonomy" id="64659"/>
    <lineage>
        <taxon>Eukaryota</taxon>
        <taxon>Fungi</taxon>
        <taxon>Dikarya</taxon>
        <taxon>Basidiomycota</taxon>
        <taxon>Agaricomycotina</taxon>
        <taxon>Agaricomycetes</taxon>
        <taxon>Agaricomycetidae</taxon>
        <taxon>Agaricales</taxon>
        <taxon>Tricholomatineae</taxon>
        <taxon>Clitocybaceae</taxon>
        <taxon>Collybia</taxon>
    </lineage>
</organism>
<evidence type="ECO:0000313" key="2">
    <source>
        <dbReference type="Proteomes" id="UP000807353"/>
    </source>
</evidence>
<dbReference type="OrthoDB" id="2983228at2759"/>
<reference evidence="1" key="1">
    <citation type="submission" date="2020-11" db="EMBL/GenBank/DDBJ databases">
        <authorList>
            <consortium name="DOE Joint Genome Institute"/>
            <person name="Ahrendt S."/>
            <person name="Riley R."/>
            <person name="Andreopoulos W."/>
            <person name="Labutti K."/>
            <person name="Pangilinan J."/>
            <person name="Ruiz-Duenas F.J."/>
            <person name="Barrasa J.M."/>
            <person name="Sanchez-Garcia M."/>
            <person name="Camarero S."/>
            <person name="Miyauchi S."/>
            <person name="Serrano A."/>
            <person name="Linde D."/>
            <person name="Babiker R."/>
            <person name="Drula E."/>
            <person name="Ayuso-Fernandez I."/>
            <person name="Pacheco R."/>
            <person name="Padilla G."/>
            <person name="Ferreira P."/>
            <person name="Barriuso J."/>
            <person name="Kellner H."/>
            <person name="Castanera R."/>
            <person name="Alfaro M."/>
            <person name="Ramirez L."/>
            <person name="Pisabarro A.G."/>
            <person name="Kuo A."/>
            <person name="Tritt A."/>
            <person name="Lipzen A."/>
            <person name="He G."/>
            <person name="Yan M."/>
            <person name="Ng V."/>
            <person name="Cullen D."/>
            <person name="Martin F."/>
            <person name="Rosso M.-N."/>
            <person name="Henrissat B."/>
            <person name="Hibbett D."/>
            <person name="Martinez A.T."/>
            <person name="Grigoriev I.V."/>
        </authorList>
    </citation>
    <scope>NUCLEOTIDE SEQUENCE</scope>
    <source>
        <strain evidence="1">CBS 247.69</strain>
    </source>
</reference>
<proteinExistence type="predicted"/>
<evidence type="ECO:0008006" key="3">
    <source>
        <dbReference type="Google" id="ProtNLM"/>
    </source>
</evidence>
<gene>
    <name evidence="1" type="ORF">BDZ94DRAFT_1311372</name>
</gene>